<evidence type="ECO:0000256" key="5">
    <source>
        <dbReference type="ARBA" id="ARBA00022946"/>
    </source>
</evidence>
<keyword evidence="5" id="KW-0809">Transit peptide</keyword>
<dbReference type="InterPro" id="IPR015904">
    <property type="entry name" value="Sulphide_quinone_reductase"/>
</dbReference>
<comment type="cofactor">
    <cofactor evidence="1">
        <name>FAD</name>
        <dbReference type="ChEBI" id="CHEBI:57692"/>
    </cofactor>
</comment>
<evidence type="ECO:0000313" key="8">
    <source>
        <dbReference type="EMBL" id="NER31446.1"/>
    </source>
</evidence>
<dbReference type="GO" id="GO:0071949">
    <property type="term" value="F:FAD binding"/>
    <property type="evidence" value="ECO:0007669"/>
    <property type="project" value="TreeGrafter"/>
</dbReference>
<keyword evidence="6" id="KW-0560">Oxidoreductase</keyword>
<dbReference type="EMBL" id="JAAHFQ010000821">
    <property type="protein sequence ID" value="NER31446.1"/>
    <property type="molecule type" value="Genomic_DNA"/>
</dbReference>
<sequence>MSTSTVSQSLDSGHTHDFAPANKSLYHQIVIVGGGAAGITTASQLLTKDQSLDIAIIEPSAQHYYQPGWTLVGGGVFKLEDTLRREEDCLPKGTTWIKDYVTQLDPDHNALVTSEGKRVEYEYLILSPGIQIDWHLIKGLKEALGKEGVTSIYSKDYAPYTWEVINNFQGGTAIFTFPSTPIKCGGAPQKIMYMADDIFKGKSGVGTNSQVIFGTATAKMFPVPEYCDSLEKVVKRRNIQVNFKHNLKEIKAESKEAVFDVTTDEGVQEVSIKYDMIHVTPPMSAPDFVKNSPLAIQEGASKGWVDVNKQTLQHHVYANVFSLGDASSLPTSKTAAAIRKQAPVLVENLLALKASKTLNSQYNGYTCCPLITGYNHVVMAEFDYDNKLASSFPFDPSKERYSMWLLKRHVFPWLYWNRMLKGKLFEGDRLNFLKKN</sequence>
<dbReference type="SUPFAM" id="SSF51905">
    <property type="entry name" value="FAD/NAD(P)-binding domain"/>
    <property type="match status" value="2"/>
</dbReference>
<evidence type="ECO:0000256" key="6">
    <source>
        <dbReference type="ARBA" id="ARBA00023002"/>
    </source>
</evidence>
<dbReference type="InterPro" id="IPR036188">
    <property type="entry name" value="FAD/NAD-bd_sf"/>
</dbReference>
<dbReference type="PANTHER" id="PTHR10632">
    <property type="entry name" value="SULFIDE:QUINONE OXIDOREDUCTASE"/>
    <property type="match status" value="1"/>
</dbReference>
<dbReference type="GO" id="GO:0070224">
    <property type="term" value="F:sulfide:quinone oxidoreductase activity"/>
    <property type="evidence" value="ECO:0007669"/>
    <property type="project" value="TreeGrafter"/>
</dbReference>
<comment type="caution">
    <text evidence="8">The sequence shown here is derived from an EMBL/GenBank/DDBJ whole genome shotgun (WGS) entry which is preliminary data.</text>
</comment>
<dbReference type="GO" id="GO:0048038">
    <property type="term" value="F:quinone binding"/>
    <property type="evidence" value="ECO:0007669"/>
    <property type="project" value="UniProtKB-KW"/>
</dbReference>
<evidence type="ECO:0000256" key="1">
    <source>
        <dbReference type="ARBA" id="ARBA00001974"/>
    </source>
</evidence>
<keyword evidence="3" id="KW-0874">Quinone</keyword>
<keyword evidence="2" id="KW-0285">Flavoprotein</keyword>
<protein>
    <submittedName>
        <fullName evidence="8">NAD(P)/FAD-dependent oxidoreductase</fullName>
    </submittedName>
</protein>
<gene>
    <name evidence="8" type="ORF">F6J89_28480</name>
</gene>
<evidence type="ECO:0000259" key="7">
    <source>
        <dbReference type="Pfam" id="PF07992"/>
    </source>
</evidence>
<evidence type="ECO:0000256" key="3">
    <source>
        <dbReference type="ARBA" id="ARBA00022719"/>
    </source>
</evidence>
<dbReference type="PANTHER" id="PTHR10632:SF2">
    <property type="entry name" value="SULFIDE:QUINONE OXIDOREDUCTASE, MITOCHONDRIAL"/>
    <property type="match status" value="1"/>
</dbReference>
<keyword evidence="4" id="KW-0274">FAD</keyword>
<dbReference type="InterPro" id="IPR023753">
    <property type="entry name" value="FAD/NAD-binding_dom"/>
</dbReference>
<dbReference type="FunFam" id="3.50.50.60:FF:000034">
    <property type="entry name" value="sulfide:quinone oxidoreductase, mitochondrial"/>
    <property type="match status" value="1"/>
</dbReference>
<organism evidence="8">
    <name type="scientific">Symploca sp. SIO1C4</name>
    <dbReference type="NCBI Taxonomy" id="2607765"/>
    <lineage>
        <taxon>Bacteria</taxon>
        <taxon>Bacillati</taxon>
        <taxon>Cyanobacteriota</taxon>
        <taxon>Cyanophyceae</taxon>
        <taxon>Coleofasciculales</taxon>
        <taxon>Coleofasciculaceae</taxon>
        <taxon>Symploca</taxon>
    </lineage>
</organism>
<dbReference type="Pfam" id="PF07992">
    <property type="entry name" value="Pyr_redox_2"/>
    <property type="match status" value="1"/>
</dbReference>
<dbReference type="Gene3D" id="3.50.50.60">
    <property type="entry name" value="FAD/NAD(P)-binding domain"/>
    <property type="match status" value="2"/>
</dbReference>
<feature type="domain" description="FAD/NAD(P)-binding" evidence="7">
    <location>
        <begin position="28"/>
        <end position="145"/>
    </location>
</feature>
<evidence type="ECO:0000256" key="2">
    <source>
        <dbReference type="ARBA" id="ARBA00022630"/>
    </source>
</evidence>
<accession>A0A6B3ND10</accession>
<dbReference type="GO" id="GO:0070221">
    <property type="term" value="P:sulfide oxidation, using sulfide:quinone oxidoreductase"/>
    <property type="evidence" value="ECO:0007669"/>
    <property type="project" value="TreeGrafter"/>
</dbReference>
<reference evidence="8" key="1">
    <citation type="submission" date="2019-11" db="EMBL/GenBank/DDBJ databases">
        <title>Genomic insights into an expanded diversity of filamentous marine cyanobacteria reveals the extraordinary biosynthetic potential of Moorea and Okeania.</title>
        <authorList>
            <person name="Ferreira Leao T."/>
            <person name="Wang M."/>
            <person name="Moss N."/>
            <person name="Da Silva R."/>
            <person name="Sanders J."/>
            <person name="Nurk S."/>
            <person name="Gurevich A."/>
            <person name="Humphrey G."/>
            <person name="Reher R."/>
            <person name="Zhu Q."/>
            <person name="Belda-Ferre P."/>
            <person name="Glukhov E."/>
            <person name="Rex R."/>
            <person name="Dorrestein P.C."/>
            <person name="Knight R."/>
            <person name="Pevzner P."/>
            <person name="Gerwick W.H."/>
            <person name="Gerwick L."/>
        </authorList>
    </citation>
    <scope>NUCLEOTIDE SEQUENCE</scope>
    <source>
        <strain evidence="8">SIO1C4</strain>
    </source>
</reference>
<dbReference type="AlphaFoldDB" id="A0A6B3ND10"/>
<name>A0A6B3ND10_9CYAN</name>
<proteinExistence type="predicted"/>
<evidence type="ECO:0000256" key="4">
    <source>
        <dbReference type="ARBA" id="ARBA00022827"/>
    </source>
</evidence>